<dbReference type="InterPro" id="IPR015017">
    <property type="entry name" value="DUF1904"/>
</dbReference>
<dbReference type="STRING" id="216938.SHELI_v1c00160"/>
<proteinExistence type="predicted"/>
<dbReference type="AlphaFoldDB" id="A0A1B3SJ68"/>
<organism evidence="1 2">
    <name type="scientific">Spiroplasma helicoides</name>
    <dbReference type="NCBI Taxonomy" id="216938"/>
    <lineage>
        <taxon>Bacteria</taxon>
        <taxon>Bacillati</taxon>
        <taxon>Mycoplasmatota</taxon>
        <taxon>Mollicutes</taxon>
        <taxon>Entomoplasmatales</taxon>
        <taxon>Spiroplasmataceae</taxon>
        <taxon>Spiroplasma</taxon>
    </lineage>
</organism>
<accession>A0A1B3SJ68</accession>
<dbReference type="Pfam" id="PF08921">
    <property type="entry name" value="DUF1904"/>
    <property type="match status" value="1"/>
</dbReference>
<reference evidence="1 2" key="1">
    <citation type="submission" date="2016-08" db="EMBL/GenBank/DDBJ databases">
        <title>Complete genome sequence of Spiroplasma helicoides TABS-2 (DSM 22551).</title>
        <authorList>
            <person name="Shen W.-Y."/>
            <person name="Lo W.-S."/>
            <person name="Lai Y.-C."/>
            <person name="Kuo C.-H."/>
        </authorList>
    </citation>
    <scope>NUCLEOTIDE SEQUENCE [LARGE SCALE GENOMIC DNA]</scope>
    <source>
        <strain evidence="1 2">TABS-2</strain>
    </source>
</reference>
<dbReference type="InterPro" id="IPR014347">
    <property type="entry name" value="Tautomerase/MIF_sf"/>
</dbReference>
<evidence type="ECO:0000313" key="2">
    <source>
        <dbReference type="Proteomes" id="UP000094378"/>
    </source>
</evidence>
<keyword evidence="2" id="KW-1185">Reference proteome</keyword>
<evidence type="ECO:0000313" key="1">
    <source>
        <dbReference type="EMBL" id="AOG59971.1"/>
    </source>
</evidence>
<dbReference type="Proteomes" id="UP000094378">
    <property type="component" value="Chromosome"/>
</dbReference>
<dbReference type="SUPFAM" id="SSF55331">
    <property type="entry name" value="Tautomerase/MIF"/>
    <property type="match status" value="1"/>
</dbReference>
<dbReference type="RefSeq" id="WP_069115756.1">
    <property type="nucleotide sequence ID" value="NZ_CP017015.1"/>
</dbReference>
<dbReference type="Gene3D" id="3.30.429.10">
    <property type="entry name" value="Macrophage Migration Inhibitory Factor"/>
    <property type="match status" value="1"/>
</dbReference>
<dbReference type="KEGG" id="shj:SHELI_v1c00160"/>
<gene>
    <name evidence="1" type="ORF">SHELI_v1c00160</name>
</gene>
<name>A0A1B3SJ68_9MOLU</name>
<sequence length="104" mass="12130">MPIFSFKGVSIDEVKEYSKKVGELSQIINVDVKEFVFWWEETEAVWNGHDKHVVMVSIDWVGRPVKQEPVTKHLMDFFAKNGTNVYVKFTEINNFMYLNGKVKG</sequence>
<dbReference type="EMBL" id="CP017015">
    <property type="protein sequence ID" value="AOG59971.1"/>
    <property type="molecule type" value="Genomic_DNA"/>
</dbReference>
<protein>
    <recommendedName>
        <fullName evidence="3">DUF1904 domain-containing protein</fullName>
    </recommendedName>
</protein>
<evidence type="ECO:0008006" key="3">
    <source>
        <dbReference type="Google" id="ProtNLM"/>
    </source>
</evidence>